<dbReference type="OrthoDB" id="9995526at2759"/>
<dbReference type="Gene3D" id="3.30.2350.10">
    <property type="entry name" value="Pseudouridine synthase"/>
    <property type="match status" value="1"/>
</dbReference>
<feature type="region of interest" description="Disordered" evidence="1">
    <location>
        <begin position="97"/>
        <end position="154"/>
    </location>
</feature>
<dbReference type="Proteomes" id="UP000018936">
    <property type="component" value="Unassembled WGS sequence"/>
</dbReference>
<feature type="region of interest" description="Disordered" evidence="1">
    <location>
        <begin position="236"/>
        <end position="326"/>
    </location>
</feature>
<feature type="compositionally biased region" description="Basic and acidic residues" evidence="1">
    <location>
        <begin position="301"/>
        <end position="326"/>
    </location>
</feature>
<dbReference type="GO" id="GO:0001522">
    <property type="term" value="P:pseudouridine synthesis"/>
    <property type="evidence" value="ECO:0007669"/>
    <property type="project" value="InterPro"/>
</dbReference>
<feature type="compositionally biased region" description="Basic and acidic residues" evidence="1">
    <location>
        <begin position="262"/>
        <end position="293"/>
    </location>
</feature>
<keyword evidence="3" id="KW-1185">Reference proteome</keyword>
<dbReference type="EMBL" id="AZIM01003287">
    <property type="protein sequence ID" value="ETE62393.1"/>
    <property type="molecule type" value="Genomic_DNA"/>
</dbReference>
<sequence>MRTINQWNSLTPEVVGAPSLEQREESPGMSCDTASLTPLLSKDTGLTSRIDLWANLDLKTQESYELAVKGLIRPMNRSPPLITAVRCLRFEPPEFQLEGELPPHNQEAVSSNLSPEKNLRTGHPSSKHSAPFSCPDPTLQGTMGSLKDDDDDDGPSLRIRQTEIHCLHENQQYLRKIVHEIGLELKTTAVCSQVRRVRDGVFVLEDALLRTQWDLPNIQRAILQAKQKVEAELHNMKGNGSDPNLKNIGKSRAKHPGIPRFSLDEKVPKKGMMEGRREGDEKREGWKEGRKEMSGWMHGRKKDEKGWMDGRKEMREGMDGWKEGRR</sequence>
<evidence type="ECO:0000256" key="1">
    <source>
        <dbReference type="SAM" id="MobiDB-lite"/>
    </source>
</evidence>
<comment type="caution">
    <text evidence="2">The sequence shown here is derived from an EMBL/GenBank/DDBJ whole genome shotgun (WGS) entry which is preliminary data.</text>
</comment>
<dbReference type="GO" id="GO:0003723">
    <property type="term" value="F:RNA binding"/>
    <property type="evidence" value="ECO:0007669"/>
    <property type="project" value="InterPro"/>
</dbReference>
<proteinExistence type="predicted"/>
<dbReference type="PANTHER" id="PTHR13195:SF0">
    <property type="entry name" value="PSEUDOURIDYLATE SYNTHASE TRUB2, MITOCHONDRIAL"/>
    <property type="match status" value="1"/>
</dbReference>
<feature type="non-terminal residue" evidence="2">
    <location>
        <position position="1"/>
    </location>
</feature>
<evidence type="ECO:0000313" key="3">
    <source>
        <dbReference type="Proteomes" id="UP000018936"/>
    </source>
</evidence>
<reference evidence="2 3" key="1">
    <citation type="journal article" date="2013" name="Proc. Natl. Acad. Sci. U.S.A.">
        <title>The king cobra genome reveals dynamic gene evolution and adaptation in the snake venom system.</title>
        <authorList>
            <person name="Vonk F.J."/>
            <person name="Casewell N.R."/>
            <person name="Henkel C.V."/>
            <person name="Heimberg A.M."/>
            <person name="Jansen H.J."/>
            <person name="McCleary R.J."/>
            <person name="Kerkkamp H.M."/>
            <person name="Vos R.A."/>
            <person name="Guerreiro I."/>
            <person name="Calvete J.J."/>
            <person name="Wuster W."/>
            <person name="Woods A.E."/>
            <person name="Logan J.M."/>
            <person name="Harrison R.A."/>
            <person name="Castoe T.A."/>
            <person name="de Koning A.P."/>
            <person name="Pollock D.D."/>
            <person name="Yandell M."/>
            <person name="Calderon D."/>
            <person name="Renjifo C."/>
            <person name="Currier R.B."/>
            <person name="Salgado D."/>
            <person name="Pla D."/>
            <person name="Sanz L."/>
            <person name="Hyder A.S."/>
            <person name="Ribeiro J.M."/>
            <person name="Arntzen J.W."/>
            <person name="van den Thillart G.E."/>
            <person name="Boetzer M."/>
            <person name="Pirovano W."/>
            <person name="Dirks R.P."/>
            <person name="Spaink H.P."/>
            <person name="Duboule D."/>
            <person name="McGlinn E."/>
            <person name="Kini R.M."/>
            <person name="Richardson M.K."/>
        </authorList>
    </citation>
    <scope>NUCLEOTIDE SEQUENCE</scope>
    <source>
        <tissue evidence="2">Blood</tissue>
    </source>
</reference>
<gene>
    <name evidence="2" type="primary">TRUB2</name>
    <name evidence="2" type="ORF">L345_11856</name>
</gene>
<dbReference type="PANTHER" id="PTHR13195">
    <property type="entry name" value="PSEUDOURIDINE SYNTHASE-RELATED"/>
    <property type="match status" value="1"/>
</dbReference>
<dbReference type="SUPFAM" id="SSF55120">
    <property type="entry name" value="Pseudouridine synthase"/>
    <property type="match status" value="1"/>
</dbReference>
<protein>
    <submittedName>
        <fullName evidence="2">Putative tRNA pseudouridine synthase 2</fullName>
    </submittedName>
</protein>
<dbReference type="AlphaFoldDB" id="V8NL41"/>
<organism evidence="2 3">
    <name type="scientific">Ophiophagus hannah</name>
    <name type="common">King cobra</name>
    <name type="synonym">Naja hannah</name>
    <dbReference type="NCBI Taxonomy" id="8665"/>
    <lineage>
        <taxon>Eukaryota</taxon>
        <taxon>Metazoa</taxon>
        <taxon>Chordata</taxon>
        <taxon>Craniata</taxon>
        <taxon>Vertebrata</taxon>
        <taxon>Euteleostomi</taxon>
        <taxon>Lepidosauria</taxon>
        <taxon>Squamata</taxon>
        <taxon>Bifurcata</taxon>
        <taxon>Unidentata</taxon>
        <taxon>Episquamata</taxon>
        <taxon>Toxicofera</taxon>
        <taxon>Serpentes</taxon>
        <taxon>Colubroidea</taxon>
        <taxon>Elapidae</taxon>
        <taxon>Elapinae</taxon>
        <taxon>Ophiophagus</taxon>
    </lineage>
</organism>
<dbReference type="GO" id="GO:0009982">
    <property type="term" value="F:pseudouridine synthase activity"/>
    <property type="evidence" value="ECO:0007669"/>
    <property type="project" value="InterPro"/>
</dbReference>
<evidence type="ECO:0000313" key="2">
    <source>
        <dbReference type="EMBL" id="ETE62393.1"/>
    </source>
</evidence>
<dbReference type="InterPro" id="IPR039048">
    <property type="entry name" value="Trub2"/>
</dbReference>
<dbReference type="InterPro" id="IPR020103">
    <property type="entry name" value="PsdUridine_synth_cat_dom_sf"/>
</dbReference>
<name>V8NL41_OPHHA</name>
<accession>V8NL41</accession>